<evidence type="ECO:0000313" key="1">
    <source>
        <dbReference type="EMBL" id="CAI26687.1"/>
    </source>
</evidence>
<dbReference type="GeneID" id="33058250"/>
<dbReference type="GO" id="GO:0006270">
    <property type="term" value="P:DNA replication initiation"/>
    <property type="evidence" value="ECO:0007669"/>
    <property type="project" value="TreeGrafter"/>
</dbReference>
<dbReference type="AlphaFoldDB" id="A0A0H3M7S5"/>
<sequence length="230" mass="27052">MQLTLFDLEESYSYNYHDYILLEKNHETYNMLMNQQWSSFILYGKSGSGKTHLAHIWQKLKNAIFINHDLINTGKGIENVISSSNAFIIENIENISNESSTLHYYNYIKENKKILLMTSSIAPRFLNYKIKDLKSRMLYTMNAKLANPDEELLKIMLIKLFVDRQIHIELKVINYILNNTERSFQSLSNIVKCIYRELPYYNNGVTIPFVKSIIGKNESIQRKSINYSRI</sequence>
<protein>
    <submittedName>
        <fullName evidence="1">Uncharacterized protein</fullName>
    </submittedName>
</protein>
<dbReference type="KEGG" id="erw:ERWE_CDS_01930"/>
<proteinExistence type="predicted"/>
<dbReference type="PANTHER" id="PTHR30050">
    <property type="entry name" value="CHROMOSOMAL REPLICATION INITIATOR PROTEIN DNAA"/>
    <property type="match status" value="1"/>
</dbReference>
<organism evidence="1 2">
    <name type="scientific">Ehrlichia ruminantium (strain Welgevonden)</name>
    <dbReference type="NCBI Taxonomy" id="254945"/>
    <lineage>
        <taxon>Bacteria</taxon>
        <taxon>Pseudomonadati</taxon>
        <taxon>Pseudomonadota</taxon>
        <taxon>Alphaproteobacteria</taxon>
        <taxon>Rickettsiales</taxon>
        <taxon>Anaplasmataceae</taxon>
        <taxon>Ehrlichia</taxon>
    </lineage>
</organism>
<dbReference type="KEGG" id="eru:Erum1920"/>
<dbReference type="Proteomes" id="UP000001021">
    <property type="component" value="Chromosome"/>
</dbReference>
<gene>
    <name evidence="1" type="ordered locus">ERWE_CDS_01930</name>
</gene>
<dbReference type="GO" id="GO:0003688">
    <property type="term" value="F:DNA replication origin binding"/>
    <property type="evidence" value="ECO:0007669"/>
    <property type="project" value="TreeGrafter"/>
</dbReference>
<dbReference type="Gene3D" id="3.40.50.300">
    <property type="entry name" value="P-loop containing nucleotide triphosphate hydrolases"/>
    <property type="match status" value="1"/>
</dbReference>
<dbReference type="GO" id="GO:0005886">
    <property type="term" value="C:plasma membrane"/>
    <property type="evidence" value="ECO:0007669"/>
    <property type="project" value="TreeGrafter"/>
</dbReference>
<keyword evidence="2" id="KW-1185">Reference proteome</keyword>
<dbReference type="EMBL" id="CR925678">
    <property type="protein sequence ID" value="CAI26687.1"/>
    <property type="molecule type" value="Genomic_DNA"/>
</dbReference>
<reference evidence="1 2" key="1">
    <citation type="journal article" date="2006" name="J. Bacteriol.">
        <title>Comparative genomic analysis of three strains of Ehrlichia ruminantium reveals an active process of genome size plasticity.</title>
        <authorList>
            <person name="Frutos R."/>
            <person name="Viari A."/>
            <person name="Ferraz C."/>
            <person name="Morgat A."/>
            <person name="Eychenie S."/>
            <person name="Kandassami Y."/>
            <person name="Chantal I."/>
            <person name="Bensaid A."/>
            <person name="Coissac E."/>
            <person name="Vachiery N."/>
            <person name="Demaille J."/>
            <person name="Martinez D."/>
        </authorList>
    </citation>
    <scope>NUCLEOTIDE SEQUENCE [LARGE SCALE GENOMIC DNA]</scope>
    <source>
        <strain evidence="1 2">Welgevonden</strain>
    </source>
</reference>
<name>A0A0H3M7S5_EHRRW</name>
<dbReference type="InterPro" id="IPR027417">
    <property type="entry name" value="P-loop_NTPase"/>
</dbReference>
<dbReference type="HOGENOM" id="CLU_072265_0_1_5"/>
<dbReference type="RefSeq" id="WP_011154878.1">
    <property type="nucleotide sequence ID" value="NC_005295.2"/>
</dbReference>
<evidence type="ECO:0000313" key="2">
    <source>
        <dbReference type="Proteomes" id="UP000001021"/>
    </source>
</evidence>
<dbReference type="SUPFAM" id="SSF52540">
    <property type="entry name" value="P-loop containing nucleoside triphosphate hydrolases"/>
    <property type="match status" value="1"/>
</dbReference>
<accession>A0A0H3M7S5</accession>
<dbReference type="Gene3D" id="1.10.8.60">
    <property type="match status" value="1"/>
</dbReference>
<dbReference type="eggNOG" id="COG0593">
    <property type="taxonomic scope" value="Bacteria"/>
</dbReference>
<dbReference type="PANTHER" id="PTHR30050:SF5">
    <property type="entry name" value="DNAA REGULATORY INACTIVATOR HDA"/>
    <property type="match status" value="1"/>
</dbReference>